<evidence type="ECO:0000256" key="2">
    <source>
        <dbReference type="ARBA" id="ARBA00006780"/>
    </source>
</evidence>
<dbReference type="OrthoDB" id="5576752at2759"/>
<evidence type="ECO:0000313" key="13">
    <source>
        <dbReference type="Proteomes" id="UP000398389"/>
    </source>
</evidence>
<gene>
    <name evidence="12" type="ORF">SAPINGB_P003658</name>
</gene>
<feature type="transmembrane region" description="Helical" evidence="10">
    <location>
        <begin position="6"/>
        <end position="27"/>
    </location>
</feature>
<evidence type="ECO:0000313" key="12">
    <source>
        <dbReference type="EMBL" id="VVT53605.1"/>
    </source>
</evidence>
<evidence type="ECO:0000256" key="7">
    <source>
        <dbReference type="ARBA" id="ARBA00023136"/>
    </source>
</evidence>
<name>A0A5E8BXX9_9ASCO</name>
<sequence length="164" mass="18385">MGWARWIKTILAGGSVVGLGVSCFIFTTPTDEELIAKLSPELRQQYYDERERRRMVSQWAVGEARKTAASSNPIWMTGEIPSGLVRGEDGQGRRVSPAEAEAVQRELAQDPDAARAYAEGLQYAPPSLIKQKDSWAAKQHMEKQRAIEEEKQRLRVLAEKESKA</sequence>
<evidence type="ECO:0000256" key="10">
    <source>
        <dbReference type="RuleBase" id="RU368005"/>
    </source>
</evidence>
<dbReference type="PANTHER" id="PTHR28202:SF1">
    <property type="entry name" value="ASSEMBLY FACTOR CBP4"/>
    <property type="match status" value="1"/>
</dbReference>
<dbReference type="EMBL" id="CABVLU010000003">
    <property type="protein sequence ID" value="VVT53605.1"/>
    <property type="molecule type" value="Genomic_DNA"/>
</dbReference>
<dbReference type="GO" id="GO:0005743">
    <property type="term" value="C:mitochondrial inner membrane"/>
    <property type="evidence" value="ECO:0007669"/>
    <property type="project" value="UniProtKB-SubCell"/>
</dbReference>
<evidence type="ECO:0000256" key="3">
    <source>
        <dbReference type="ARBA" id="ARBA00022692"/>
    </source>
</evidence>
<evidence type="ECO:0000256" key="9">
    <source>
        <dbReference type="ARBA" id="ARBA00025413"/>
    </source>
</evidence>
<evidence type="ECO:0000256" key="1">
    <source>
        <dbReference type="ARBA" id="ARBA00004434"/>
    </source>
</evidence>
<protein>
    <recommendedName>
        <fullName evidence="10">Cytochrome b mRNA-processing protein 4</fullName>
    </recommendedName>
</protein>
<dbReference type="RefSeq" id="XP_031854265.1">
    <property type="nucleotide sequence ID" value="XM_031998374.1"/>
</dbReference>
<dbReference type="PROSITE" id="PS51257">
    <property type="entry name" value="PROKAR_LIPOPROTEIN"/>
    <property type="match status" value="1"/>
</dbReference>
<keyword evidence="6 10" id="KW-0496">Mitochondrion</keyword>
<comment type="similarity">
    <text evidence="2 10">Belongs to the CBP4 family.</text>
</comment>
<feature type="region of interest" description="Disordered" evidence="11">
    <location>
        <begin position="70"/>
        <end position="107"/>
    </location>
</feature>
<evidence type="ECO:0000256" key="8">
    <source>
        <dbReference type="ARBA" id="ARBA00023186"/>
    </source>
</evidence>
<keyword evidence="8 10" id="KW-0143">Chaperone</keyword>
<evidence type="ECO:0000256" key="6">
    <source>
        <dbReference type="ARBA" id="ARBA00023128"/>
    </source>
</evidence>
<keyword evidence="7 10" id="KW-0472">Membrane</keyword>
<keyword evidence="4 10" id="KW-0999">Mitochondrion inner membrane</keyword>
<dbReference type="Proteomes" id="UP000398389">
    <property type="component" value="Unassembled WGS sequence"/>
</dbReference>
<proteinExistence type="inferred from homology"/>
<keyword evidence="5 10" id="KW-1133">Transmembrane helix</keyword>
<dbReference type="GeneID" id="43582474"/>
<comment type="function">
    <text evidence="9 10">Essential for the assembly of ubiquinol-cytochrome c reductase. It has a direct effect on the correct occurrence of the Rieske protein, core 4, core 5 and apocytochrome b.</text>
</comment>
<evidence type="ECO:0000256" key="4">
    <source>
        <dbReference type="ARBA" id="ARBA00022792"/>
    </source>
</evidence>
<evidence type="ECO:0000256" key="5">
    <source>
        <dbReference type="ARBA" id="ARBA00022989"/>
    </source>
</evidence>
<dbReference type="AlphaFoldDB" id="A0A5E8BXX9"/>
<dbReference type="Pfam" id="PF07960">
    <property type="entry name" value="CBP4"/>
    <property type="match status" value="1"/>
</dbReference>
<reference evidence="12 13" key="1">
    <citation type="submission" date="2019-09" db="EMBL/GenBank/DDBJ databases">
        <authorList>
            <person name="Brejova B."/>
        </authorList>
    </citation>
    <scope>NUCLEOTIDE SEQUENCE [LARGE SCALE GENOMIC DNA]</scope>
</reference>
<comment type="subcellular location">
    <subcellularLocation>
        <location evidence="1 10">Mitochondrion inner membrane</location>
        <topology evidence="1 10">Single-pass membrane protein</topology>
    </subcellularLocation>
</comment>
<accession>A0A5E8BXX9</accession>
<organism evidence="12 13">
    <name type="scientific">Magnusiomyces paraingens</name>
    <dbReference type="NCBI Taxonomy" id="2606893"/>
    <lineage>
        <taxon>Eukaryota</taxon>
        <taxon>Fungi</taxon>
        <taxon>Dikarya</taxon>
        <taxon>Ascomycota</taxon>
        <taxon>Saccharomycotina</taxon>
        <taxon>Dipodascomycetes</taxon>
        <taxon>Dipodascales</taxon>
        <taxon>Dipodascaceae</taxon>
        <taxon>Magnusiomyces</taxon>
    </lineage>
</organism>
<dbReference type="InterPro" id="IPR012420">
    <property type="entry name" value="Cbp4"/>
</dbReference>
<evidence type="ECO:0000256" key="11">
    <source>
        <dbReference type="SAM" id="MobiDB-lite"/>
    </source>
</evidence>
<keyword evidence="3 10" id="KW-0812">Transmembrane</keyword>
<dbReference type="GO" id="GO:0034551">
    <property type="term" value="P:mitochondrial respiratory chain complex III assembly"/>
    <property type="evidence" value="ECO:0007669"/>
    <property type="project" value="TreeGrafter"/>
</dbReference>
<dbReference type="PANTHER" id="PTHR28202">
    <property type="entry name" value="ASSEMBLY FACTOR CBP4"/>
    <property type="match status" value="1"/>
</dbReference>
<keyword evidence="13" id="KW-1185">Reference proteome</keyword>